<feature type="coiled-coil region" evidence="5">
    <location>
        <begin position="1712"/>
        <end position="1760"/>
    </location>
</feature>
<organism evidence="9 10">
    <name type="scientific">Erinaceus europaeus</name>
    <name type="common">Western European hedgehog</name>
    <dbReference type="NCBI Taxonomy" id="9365"/>
    <lineage>
        <taxon>Eukaryota</taxon>
        <taxon>Metazoa</taxon>
        <taxon>Chordata</taxon>
        <taxon>Craniata</taxon>
        <taxon>Vertebrata</taxon>
        <taxon>Euteleostomi</taxon>
        <taxon>Mammalia</taxon>
        <taxon>Eutheria</taxon>
        <taxon>Laurasiatheria</taxon>
        <taxon>Eulipotyphla</taxon>
        <taxon>Erinaceidae</taxon>
        <taxon>Erinaceinae</taxon>
        <taxon>Erinaceus</taxon>
    </lineage>
</organism>
<dbReference type="SUPFAM" id="SSF111347">
    <property type="entry name" value="Rap/Ran-GAP"/>
    <property type="match status" value="1"/>
</dbReference>
<dbReference type="SUPFAM" id="SSF50156">
    <property type="entry name" value="PDZ domain-like"/>
    <property type="match status" value="1"/>
</dbReference>
<dbReference type="PROSITE" id="PS50085">
    <property type="entry name" value="RAPGAP"/>
    <property type="match status" value="1"/>
</dbReference>
<evidence type="ECO:0000256" key="6">
    <source>
        <dbReference type="SAM" id="MobiDB-lite"/>
    </source>
</evidence>
<evidence type="ECO:0000256" key="4">
    <source>
        <dbReference type="PROSITE-ProRule" id="PRU00165"/>
    </source>
</evidence>
<dbReference type="InterPro" id="IPR050989">
    <property type="entry name" value="Rap1_Ran_GAP"/>
</dbReference>
<dbReference type="InterPro" id="IPR036034">
    <property type="entry name" value="PDZ_sf"/>
</dbReference>
<dbReference type="RefSeq" id="XP_060030184.1">
    <property type="nucleotide sequence ID" value="XM_060174201.1"/>
</dbReference>
<keyword evidence="2" id="KW-0597">Phosphoprotein</keyword>
<dbReference type="PANTHER" id="PTHR15711">
    <property type="entry name" value="RAP GTPASE-ACTIVATING PROTEIN"/>
    <property type="match status" value="1"/>
</dbReference>
<feature type="region of interest" description="Disordered" evidence="6">
    <location>
        <begin position="1"/>
        <end position="32"/>
    </location>
</feature>
<evidence type="ECO:0000256" key="1">
    <source>
        <dbReference type="ARBA" id="ARBA00022468"/>
    </source>
</evidence>
<feature type="compositionally biased region" description="Polar residues" evidence="6">
    <location>
        <begin position="1369"/>
        <end position="1381"/>
    </location>
</feature>
<feature type="region of interest" description="Disordered" evidence="6">
    <location>
        <begin position="1615"/>
        <end position="1637"/>
    </location>
</feature>
<evidence type="ECO:0000313" key="10">
    <source>
        <dbReference type="RefSeq" id="XP_060030184.1"/>
    </source>
</evidence>
<dbReference type="GeneID" id="103118241"/>
<dbReference type="PROSITE" id="PS50106">
    <property type="entry name" value="PDZ"/>
    <property type="match status" value="1"/>
</dbReference>
<feature type="compositionally biased region" description="Low complexity" evidence="6">
    <location>
        <begin position="1252"/>
        <end position="1267"/>
    </location>
</feature>
<dbReference type="InterPro" id="IPR035974">
    <property type="entry name" value="Rap/Ran-GAP_sf"/>
</dbReference>
<dbReference type="SMART" id="SM00228">
    <property type="entry name" value="PDZ"/>
    <property type="match status" value="1"/>
</dbReference>
<evidence type="ECO:0000313" key="9">
    <source>
        <dbReference type="Proteomes" id="UP001652624"/>
    </source>
</evidence>
<dbReference type="Gene3D" id="2.30.42.10">
    <property type="match status" value="1"/>
</dbReference>
<feature type="domain" description="PDZ" evidence="8">
    <location>
        <begin position="951"/>
        <end position="1015"/>
    </location>
</feature>
<dbReference type="Gene3D" id="6.10.140.210">
    <property type="match status" value="1"/>
</dbReference>
<evidence type="ECO:0000256" key="3">
    <source>
        <dbReference type="ARBA" id="ARBA00023054"/>
    </source>
</evidence>
<feature type="region of interest" description="Disordered" evidence="6">
    <location>
        <begin position="378"/>
        <end position="399"/>
    </location>
</feature>
<feature type="compositionally biased region" description="Polar residues" evidence="6">
    <location>
        <begin position="1297"/>
        <end position="1321"/>
    </location>
</feature>
<keyword evidence="1 4" id="KW-0343">GTPase activation</keyword>
<feature type="region of interest" description="Disordered" evidence="6">
    <location>
        <begin position="1297"/>
        <end position="1381"/>
    </location>
</feature>
<evidence type="ECO:0000259" key="7">
    <source>
        <dbReference type="PROSITE" id="PS50085"/>
    </source>
</evidence>
<dbReference type="InterPro" id="IPR021818">
    <property type="entry name" value="SIPA1L_C"/>
</dbReference>
<feature type="region of interest" description="Disordered" evidence="6">
    <location>
        <begin position="46"/>
        <end position="173"/>
    </location>
</feature>
<evidence type="ECO:0000259" key="8">
    <source>
        <dbReference type="PROSITE" id="PS50106"/>
    </source>
</evidence>
<feature type="compositionally biased region" description="Basic and acidic residues" evidence="6">
    <location>
        <begin position="1117"/>
        <end position="1130"/>
    </location>
</feature>
<protein>
    <submittedName>
        <fullName evidence="10">Signal-induced proliferation-associated 1-like protein 1</fullName>
    </submittedName>
</protein>
<dbReference type="Pfam" id="PF02145">
    <property type="entry name" value="Rap_GAP"/>
    <property type="match status" value="1"/>
</dbReference>
<feature type="domain" description="Rap-GAP" evidence="7">
    <location>
        <begin position="597"/>
        <end position="814"/>
    </location>
</feature>
<feature type="compositionally biased region" description="Basic and acidic residues" evidence="6">
    <location>
        <begin position="84"/>
        <end position="94"/>
    </location>
</feature>
<keyword evidence="9" id="KW-1185">Reference proteome</keyword>
<evidence type="ECO:0000256" key="2">
    <source>
        <dbReference type="ARBA" id="ARBA00022553"/>
    </source>
</evidence>
<reference evidence="10" key="1">
    <citation type="submission" date="2025-08" db="UniProtKB">
        <authorList>
            <consortium name="RefSeq"/>
        </authorList>
    </citation>
    <scope>IDENTIFICATION</scope>
</reference>
<feature type="region of interest" description="Disordered" evidence="6">
    <location>
        <begin position="1069"/>
        <end position="1130"/>
    </location>
</feature>
<feature type="compositionally biased region" description="Polar residues" evidence="6">
    <location>
        <begin position="1069"/>
        <end position="1087"/>
    </location>
</feature>
<dbReference type="Gene3D" id="3.40.50.11210">
    <property type="entry name" value="Rap/Ran-GAP"/>
    <property type="match status" value="1"/>
</dbReference>
<feature type="compositionally biased region" description="Low complexity" evidence="6">
    <location>
        <begin position="103"/>
        <end position="124"/>
    </location>
</feature>
<feature type="region of interest" description="Disordered" evidence="6">
    <location>
        <begin position="1393"/>
        <end position="1446"/>
    </location>
</feature>
<dbReference type="Pfam" id="PF00595">
    <property type="entry name" value="PDZ"/>
    <property type="match status" value="1"/>
</dbReference>
<dbReference type="Pfam" id="PF21022">
    <property type="entry name" value="Rap-GAP_dimer"/>
    <property type="match status" value="1"/>
</dbReference>
<dbReference type="Proteomes" id="UP001652624">
    <property type="component" value="Chromosome 16"/>
</dbReference>
<dbReference type="CDD" id="cd06745">
    <property type="entry name" value="PDZ_SIPA1-like"/>
    <property type="match status" value="1"/>
</dbReference>
<keyword evidence="3 5" id="KW-0175">Coiled coil</keyword>
<dbReference type="InterPro" id="IPR000331">
    <property type="entry name" value="Rap/Ran_GAP_dom"/>
</dbReference>
<feature type="compositionally biased region" description="Low complexity" evidence="6">
    <location>
        <begin position="1429"/>
        <end position="1439"/>
    </location>
</feature>
<proteinExistence type="predicted"/>
<feature type="compositionally biased region" description="Polar residues" evidence="6">
    <location>
        <begin position="378"/>
        <end position="398"/>
    </location>
</feature>
<accession>A0ABM3W0T6</accession>
<feature type="region of interest" description="Disordered" evidence="6">
    <location>
        <begin position="1476"/>
        <end position="1506"/>
    </location>
</feature>
<feature type="compositionally biased region" description="Basic and acidic residues" evidence="6">
    <location>
        <begin position="1345"/>
        <end position="1359"/>
    </location>
</feature>
<gene>
    <name evidence="10" type="primary">SIPA1L1</name>
</gene>
<feature type="region of interest" description="Disordered" evidence="6">
    <location>
        <begin position="1238"/>
        <end position="1273"/>
    </location>
</feature>
<sequence length="1775" mass="196935">MTSLKRSQTERPVGTERASVVGPDGPPKVHTDDFYMRRFRSQNGNLGASVMAPVGPPRSEGSHHITSTPGVPKMGVRARIADWPPRKENIKESSRSSQDIETSSCLESLSSKSSPVSQGSSVSLNASDSAMLKSIQNTLKTKTRPSENMDSRFLMPEAYPSSPRKGLRRIRQRSNSDITISELDVDSFDECISPTYKTGPSLHREYGSTSSIDKQGTSGESFFDLLKGYKEDRSDRGPTPTKLSDFLIAGGAKGSGFSLDVIDGPISQRGLFKEREKPLKRRSKSETGDSSIFRKLRNAKGEELGKSSSDLEDNRSEDSVRPWTCPKCFAHYDVQSMLFDLNEAILNRHNVIKRRNTTTGASAAAVASLVSGPLSHSASFSSPMGSTEDLNSKGSLSMDQGDDKSNELVLSCPYFRNEIGGEGERKISLSKSNSGSFSGCESASFESALTSHCTNAGVAVLEVPRENLVLHLDRIKRYIVEHVDLGAYYYRKFFYQKEHWNYFGADENLGPVAVSIRREKPEEMKENGSPYNYRIIFRTSELMTLRGSVLEDAIPSTAKHSTARGLPLKEVMEHVMPELNVHCLRLAFNTPKVTEQLMKLDEQGLNFQQKVGVMYCKSGQSTEEEMYNNESAGPAFEDFLQLLGERVRLKGFDKYRAQLDTKTDSTGTHSLYTTYKDYEIMFHVSTMLPYTPNNKQQLLRKRHIGNDIVTVVFQEPGAQPFSPKNIRSHFQHVFVVVRVHNPCTDSVCYSVAVTRSRDVPSFGPPIPKGVTFPKSNVFRDFLLAKVINAENAAHKSEKFRAMATRTRQEYLKDLAEKNVTNTPIDPSGKFPFISLASKKKEKSKPYPGAELSSMGAIVWTVRAKDYNKAMEIDCLLGISNEFIILIEQETKSVVFNCSCRDVIGWTSTDTSLKIFYERGECVSVESLLTSEDIKEIVRRLQFVSKGCESVEMTLRRNGLGQLGFHVNYEGIVADVEPYGYAWQAGLRQGSRLVEICKVAVATLSHEQMIDLLRTSVTVKVVIIPPHDDCTPRRSCSETYRLPVMEYKMDEGVSYEFKFPFRNNNKWQRNASKGAQSTQVPGQVQSPMPSRLNAGKGDGKMPPPERANIPRSISSDGRPLERRLNKKSKMEELGRQRNGYAKGSKISDQNFVPRVAALFMASSLVVLGYANAFDVTHCHQLQAFSIGHLVSDMLPICLHYNALCYIPEPTCHLPAVSKVLPAFRESPSGRLMRQDPVVHLSPNKQGHSDSHYSSHSSSNTLSSNASSAHSDEKWYDGDRKEAELNSYSYLQGTSADSGIDTTSYGPSHGSTVSLGAATSSPRSGPGKEKVTPLWHSSSEVISPADRTLEAEGHGMERKAESSLSLDLHSKSQAGSSPLTRENSTFSINDVASHTSTMSSRHSASPVVFTSARSSPKEELHPATTSQLTPSFSSSSSSSSSGPRTFYPRQGATSKYLIGWKKPEGTINSVGFMDTRKRHQSDSNEMAHTRLRTSTRDLRASPKPTAKSTIEENLKKLIDLESPMSESQKNFKFHALSSPQSPFPTTPTSRRALHRTLSDESIYSGQREHFFTSRASLLDQALPNDVLFSSTYPSLPKSLPLRRPSYTLGMKPLHGEFSASDSSLTDVQETRRTPMPDPGLMPLPDAAADLDWSNLVDAAKAYEVQRASFFAASDGNHRPLSAASNSDQLEDQALAQMKPYSSSKDSSPTLASKVDQLEGMLKLLREDLKKEKEDKAHLQAEVQHLREDNLRLQEESQNASDRLKKFTEWVFNTIDMS</sequence>
<evidence type="ECO:0000256" key="5">
    <source>
        <dbReference type="SAM" id="Coils"/>
    </source>
</evidence>
<feature type="compositionally biased region" description="Basic and acidic residues" evidence="6">
    <location>
        <begin position="1478"/>
        <end position="1498"/>
    </location>
</feature>
<dbReference type="InterPro" id="IPR001478">
    <property type="entry name" value="PDZ"/>
</dbReference>
<dbReference type="Pfam" id="PF11881">
    <property type="entry name" value="SPAR_C"/>
    <property type="match status" value="1"/>
</dbReference>
<dbReference type="PANTHER" id="PTHR15711:SF10">
    <property type="entry name" value="SIGNAL-INDUCED PROLIFERATION-ASSOCIATED 1-LIKE PROTEIN 1"/>
    <property type="match status" value="1"/>
</dbReference>
<feature type="region of interest" description="Disordered" evidence="6">
    <location>
        <begin position="273"/>
        <end position="320"/>
    </location>
</feature>
<name>A0ABM3W0T6_ERIEU</name>